<dbReference type="Pfam" id="PF00291">
    <property type="entry name" value="PALP"/>
    <property type="match status" value="1"/>
</dbReference>
<keyword evidence="2" id="KW-0663">Pyridoxal phosphate</keyword>
<feature type="domain" description="Tryptophan synthase beta chain-like PALP" evidence="4">
    <location>
        <begin position="66"/>
        <end position="358"/>
    </location>
</feature>
<evidence type="ECO:0000313" key="6">
    <source>
        <dbReference type="Proteomes" id="UP000014400"/>
    </source>
</evidence>
<dbReference type="GO" id="GO:0004794">
    <property type="term" value="F:threonine deaminase activity"/>
    <property type="evidence" value="ECO:0007669"/>
    <property type="project" value="TreeGrafter"/>
</dbReference>
<comment type="cofactor">
    <cofactor evidence="1">
        <name>pyridoxal 5'-phosphate</name>
        <dbReference type="ChEBI" id="CHEBI:597326"/>
    </cofactor>
</comment>
<evidence type="ECO:0000313" key="5">
    <source>
        <dbReference type="EMBL" id="EPE00234.1"/>
    </source>
</evidence>
<dbReference type="PANTHER" id="PTHR48078">
    <property type="entry name" value="THREONINE DEHYDRATASE, MITOCHONDRIAL-RELATED"/>
    <property type="match status" value="1"/>
</dbReference>
<dbReference type="GO" id="GO:0009097">
    <property type="term" value="P:isoleucine biosynthetic process"/>
    <property type="evidence" value="ECO:0007669"/>
    <property type="project" value="TreeGrafter"/>
</dbReference>
<dbReference type="GO" id="GO:0003941">
    <property type="term" value="F:L-serine ammonia-lyase activity"/>
    <property type="evidence" value="ECO:0007669"/>
    <property type="project" value="TreeGrafter"/>
</dbReference>
<dbReference type="PROSITE" id="PS00165">
    <property type="entry name" value="DEHYDRATASE_SER_THR"/>
    <property type="match status" value="1"/>
</dbReference>
<dbReference type="GO" id="GO:0006567">
    <property type="term" value="P:L-threonine catabolic process"/>
    <property type="evidence" value="ECO:0007669"/>
    <property type="project" value="TreeGrafter"/>
</dbReference>
<protein>
    <submittedName>
        <fullName evidence="5">Threonine synthase</fullName>
    </submittedName>
</protein>
<dbReference type="InterPro" id="IPR001926">
    <property type="entry name" value="TrpB-like_PALP"/>
</dbReference>
<dbReference type="AlphaFoldDB" id="S3BFY8"/>
<dbReference type="GO" id="GO:0006565">
    <property type="term" value="P:L-serine catabolic process"/>
    <property type="evidence" value="ECO:0007669"/>
    <property type="project" value="TreeGrafter"/>
</dbReference>
<dbReference type="SUPFAM" id="SSF53686">
    <property type="entry name" value="Tryptophan synthase beta subunit-like PLP-dependent enzymes"/>
    <property type="match status" value="1"/>
</dbReference>
<dbReference type="GO" id="GO:0030170">
    <property type="term" value="F:pyridoxal phosphate binding"/>
    <property type="evidence" value="ECO:0007669"/>
    <property type="project" value="InterPro"/>
</dbReference>
<dbReference type="PATRIC" id="fig|1203554.3.peg.987"/>
<dbReference type="GeneID" id="64061216"/>
<keyword evidence="6" id="KW-1185">Reference proteome</keyword>
<dbReference type="InterPro" id="IPR050147">
    <property type="entry name" value="Ser/Thr_Dehydratase"/>
</dbReference>
<dbReference type="CDD" id="cd01563">
    <property type="entry name" value="Thr-synth_1"/>
    <property type="match status" value="1"/>
</dbReference>
<comment type="caution">
    <text evidence="5">The sequence shown here is derived from an EMBL/GenBank/DDBJ whole genome shotgun (WGS) entry which is preliminary data.</text>
</comment>
<sequence>MFSYVCTACGKKTPADTLAPVCGCGGLFELDFKSPKWDDAKIDQKCWSIFRYRDFMAVDGDAWQSVSLGEGMTPLVELEPGLYVKVDYAMPTLSFKDRGAATLVAHMKAIGVKSCVQDSSGNAGNAVAAYCARAGIQCEIYVPEGTSPKKITMIEAHGAKVHVIPGSRDHCADVCRARVREEGIYYANHVVNPFFYEGMKAYIYEVYEELGRIPEHVVLPVGNGTLFIGAVKALEHLLESGAIDHFPKIVALQSEYCDPLLKARELGLDAPVSIDVKPTIAEGIAIGKPLRGSELLEMMKKHDITVVAAPEDKILAARAKIARAGLYIEHTTAANFAAWDHYCELYGPSTDVLITLCGAGIKSDH</sequence>
<dbReference type="InterPro" id="IPR000634">
    <property type="entry name" value="Ser/Thr_deHydtase_PyrdxlP-BS"/>
</dbReference>
<evidence type="ECO:0000256" key="3">
    <source>
        <dbReference type="ARBA" id="ARBA00023239"/>
    </source>
</evidence>
<gene>
    <name evidence="5" type="ORF">HMPREF1476_00963</name>
</gene>
<keyword evidence="3" id="KW-0456">Lyase</keyword>
<dbReference type="eggNOG" id="COG0498">
    <property type="taxonomic scope" value="Bacteria"/>
</dbReference>
<name>S3BFY8_9BURK</name>
<dbReference type="RefSeq" id="WP_016474279.1">
    <property type="nucleotide sequence ID" value="NZ_KE150480.1"/>
</dbReference>
<dbReference type="PANTHER" id="PTHR48078:SF6">
    <property type="entry name" value="L-THREONINE DEHYDRATASE CATABOLIC TDCB"/>
    <property type="match status" value="1"/>
</dbReference>
<evidence type="ECO:0000256" key="2">
    <source>
        <dbReference type="ARBA" id="ARBA00022898"/>
    </source>
</evidence>
<dbReference type="EMBL" id="ATCF01000012">
    <property type="protein sequence ID" value="EPE00234.1"/>
    <property type="molecule type" value="Genomic_DNA"/>
</dbReference>
<evidence type="ECO:0000256" key="1">
    <source>
        <dbReference type="ARBA" id="ARBA00001933"/>
    </source>
</evidence>
<dbReference type="HOGENOM" id="CLU_028142_4_0_4"/>
<dbReference type="InterPro" id="IPR036052">
    <property type="entry name" value="TrpB-like_PALP_sf"/>
</dbReference>
<dbReference type="STRING" id="1203554.HMPREF1476_00963"/>
<proteinExistence type="predicted"/>
<dbReference type="Proteomes" id="UP000014400">
    <property type="component" value="Unassembled WGS sequence"/>
</dbReference>
<organism evidence="5 6">
    <name type="scientific">Sutterella wadsworthensis HGA0223</name>
    <dbReference type="NCBI Taxonomy" id="1203554"/>
    <lineage>
        <taxon>Bacteria</taxon>
        <taxon>Pseudomonadati</taxon>
        <taxon>Pseudomonadota</taxon>
        <taxon>Betaproteobacteria</taxon>
        <taxon>Burkholderiales</taxon>
        <taxon>Sutterellaceae</taxon>
        <taxon>Sutterella</taxon>
    </lineage>
</organism>
<dbReference type="Gene3D" id="3.40.50.1100">
    <property type="match status" value="2"/>
</dbReference>
<evidence type="ECO:0000259" key="4">
    <source>
        <dbReference type="Pfam" id="PF00291"/>
    </source>
</evidence>
<reference evidence="5 6" key="1">
    <citation type="submission" date="2013-04" db="EMBL/GenBank/DDBJ databases">
        <title>The Genome Sequence of Sutterella wadsworthensis HGA0223.</title>
        <authorList>
            <consortium name="The Broad Institute Genomics Platform"/>
            <person name="Earl A."/>
            <person name="Ward D."/>
            <person name="Feldgarden M."/>
            <person name="Gevers D."/>
            <person name="Schmidt T.M."/>
            <person name="Dover J."/>
            <person name="Dai D."/>
            <person name="Walker B."/>
            <person name="Young S."/>
            <person name="Zeng Q."/>
            <person name="Gargeya S."/>
            <person name="Fitzgerald M."/>
            <person name="Haas B."/>
            <person name="Abouelleil A."/>
            <person name="Allen A.W."/>
            <person name="Alvarado L."/>
            <person name="Arachchi H.M."/>
            <person name="Berlin A.M."/>
            <person name="Chapman S.B."/>
            <person name="Gainer-Dewar J."/>
            <person name="Goldberg J."/>
            <person name="Griggs A."/>
            <person name="Gujja S."/>
            <person name="Hansen M."/>
            <person name="Howarth C."/>
            <person name="Imamovic A."/>
            <person name="Ireland A."/>
            <person name="Larimer J."/>
            <person name="McCowan C."/>
            <person name="Murphy C."/>
            <person name="Pearson M."/>
            <person name="Poon T.W."/>
            <person name="Priest M."/>
            <person name="Roberts A."/>
            <person name="Saif S."/>
            <person name="Shea T."/>
            <person name="Sisk P."/>
            <person name="Sykes S."/>
            <person name="Wortman J."/>
            <person name="Nusbaum C."/>
            <person name="Birren B."/>
        </authorList>
    </citation>
    <scope>NUCLEOTIDE SEQUENCE [LARGE SCALE GENOMIC DNA]</scope>
    <source>
        <strain evidence="5 6">HGA0223</strain>
    </source>
</reference>
<accession>S3BFY8</accession>